<evidence type="ECO:0000313" key="3">
    <source>
        <dbReference type="Proteomes" id="UP000051330"/>
    </source>
</evidence>
<keyword evidence="1" id="KW-1133">Transmembrane helix</keyword>
<feature type="transmembrane region" description="Helical" evidence="1">
    <location>
        <begin position="234"/>
        <end position="252"/>
    </location>
</feature>
<name>A0A0R1MXI2_9LACO</name>
<organism evidence="2 3">
    <name type="scientific">Schleiferilactobacillus perolens DSM 12744</name>
    <dbReference type="NCBI Taxonomy" id="1423792"/>
    <lineage>
        <taxon>Bacteria</taxon>
        <taxon>Bacillati</taxon>
        <taxon>Bacillota</taxon>
        <taxon>Bacilli</taxon>
        <taxon>Lactobacillales</taxon>
        <taxon>Lactobacillaceae</taxon>
        <taxon>Schleiferilactobacillus</taxon>
    </lineage>
</organism>
<sequence length="270" mass="31068">MDFGSVFPFNYLTAIISPKKTFTHRHDMGWWKMMLIWIVLLMLMIVPIPAYYGRQEQVNMDILLPKTAQAIDSTGAQRGLATAFQSKTSRRVVLYRDRQVIIGQNLSKTQAKSRPVSITVQPKYFALLEDKAAFRVPRRTHIPYRSVTQYLNRQWYAQNKSLVTMYFVTLFGGISFVVMLLLWLGLAFLLWLSRFNHASSVRRFKESANLVLNTMGGGAVVACLVGLVHFQFGFSLVILVLWTIIMISIMFWQTRLNDGYVATGRMQTYD</sequence>
<gene>
    <name evidence="2" type="ORF">FD09_GL003135</name>
</gene>
<feature type="transmembrane region" description="Helical" evidence="1">
    <location>
        <begin position="210"/>
        <end position="228"/>
    </location>
</feature>
<reference evidence="2 3" key="1">
    <citation type="journal article" date="2015" name="Genome Announc.">
        <title>Expanding the biotechnology potential of lactobacilli through comparative genomics of 213 strains and associated genera.</title>
        <authorList>
            <person name="Sun Z."/>
            <person name="Harris H.M."/>
            <person name="McCann A."/>
            <person name="Guo C."/>
            <person name="Argimon S."/>
            <person name="Zhang W."/>
            <person name="Yang X."/>
            <person name="Jeffery I.B."/>
            <person name="Cooney J.C."/>
            <person name="Kagawa T.F."/>
            <person name="Liu W."/>
            <person name="Song Y."/>
            <person name="Salvetti E."/>
            <person name="Wrobel A."/>
            <person name="Rasinkangas P."/>
            <person name="Parkhill J."/>
            <person name="Rea M.C."/>
            <person name="O'Sullivan O."/>
            <person name="Ritari J."/>
            <person name="Douillard F.P."/>
            <person name="Paul Ross R."/>
            <person name="Yang R."/>
            <person name="Briner A.E."/>
            <person name="Felis G.E."/>
            <person name="de Vos W.M."/>
            <person name="Barrangou R."/>
            <person name="Klaenhammer T.R."/>
            <person name="Caufield P.W."/>
            <person name="Cui Y."/>
            <person name="Zhang H."/>
            <person name="O'Toole P.W."/>
        </authorList>
    </citation>
    <scope>NUCLEOTIDE SEQUENCE [LARGE SCALE GENOMIC DNA]</scope>
    <source>
        <strain evidence="2 3">DSM 12744</strain>
    </source>
</reference>
<evidence type="ECO:0008006" key="4">
    <source>
        <dbReference type="Google" id="ProtNLM"/>
    </source>
</evidence>
<feature type="transmembrane region" description="Helical" evidence="1">
    <location>
        <begin position="34"/>
        <end position="52"/>
    </location>
</feature>
<dbReference type="OrthoDB" id="2287686at2"/>
<dbReference type="AlphaFoldDB" id="A0A0R1MXI2"/>
<protein>
    <recommendedName>
        <fullName evidence="4">Maltodextrose utilization protein MalA</fullName>
    </recommendedName>
</protein>
<dbReference type="EMBL" id="AZEC01000009">
    <property type="protein sequence ID" value="KRL12265.1"/>
    <property type="molecule type" value="Genomic_DNA"/>
</dbReference>
<dbReference type="RefSeq" id="WP_057821076.1">
    <property type="nucleotide sequence ID" value="NZ_AZEC01000009.1"/>
</dbReference>
<evidence type="ECO:0000313" key="2">
    <source>
        <dbReference type="EMBL" id="KRL12265.1"/>
    </source>
</evidence>
<feature type="transmembrane region" description="Helical" evidence="1">
    <location>
        <begin position="165"/>
        <end position="190"/>
    </location>
</feature>
<evidence type="ECO:0000256" key="1">
    <source>
        <dbReference type="SAM" id="Phobius"/>
    </source>
</evidence>
<proteinExistence type="predicted"/>
<keyword evidence="3" id="KW-1185">Reference proteome</keyword>
<comment type="caution">
    <text evidence="2">The sequence shown here is derived from an EMBL/GenBank/DDBJ whole genome shotgun (WGS) entry which is preliminary data.</text>
</comment>
<keyword evidence="1" id="KW-0472">Membrane</keyword>
<dbReference type="STRING" id="1423792.FD09_GL003135"/>
<dbReference type="PATRIC" id="fig|1423792.3.peg.3229"/>
<accession>A0A0R1MXI2</accession>
<dbReference type="Proteomes" id="UP000051330">
    <property type="component" value="Unassembled WGS sequence"/>
</dbReference>
<keyword evidence="1" id="KW-0812">Transmembrane</keyword>